<keyword evidence="6 8" id="KW-0139">CF(1)</keyword>
<dbReference type="FunCoup" id="A0A4V2SPD7">
    <property type="interactions" value="400"/>
</dbReference>
<dbReference type="SUPFAM" id="SSF47928">
    <property type="entry name" value="N-terminal domain of the delta subunit of the F1F0-ATP synthase"/>
    <property type="match status" value="1"/>
</dbReference>
<evidence type="ECO:0000256" key="2">
    <source>
        <dbReference type="ARBA" id="ARBA00022448"/>
    </source>
</evidence>
<comment type="function">
    <text evidence="8">F(1)F(0) ATP synthase produces ATP from ADP in the presence of a proton or sodium gradient. F-type ATPases consist of two structural domains, F(1) containing the extramembraneous catalytic core and F(0) containing the membrane proton channel, linked together by a central stalk and a peripheral stalk. During catalysis, ATP synthesis in the catalytic domain of F(1) is coupled via a rotary mechanism of the central stalk subunits to proton translocation.</text>
</comment>
<reference evidence="9 10" key="1">
    <citation type="submission" date="2019-03" db="EMBL/GenBank/DDBJ databases">
        <title>Genomic Encyclopedia of Type Strains, Phase IV (KMG-IV): sequencing the most valuable type-strain genomes for metagenomic binning, comparative biology and taxonomic classification.</title>
        <authorList>
            <person name="Goeker M."/>
        </authorList>
    </citation>
    <scope>NUCLEOTIDE SEQUENCE [LARGE SCALE GENOMIC DNA]</scope>
    <source>
        <strain evidence="9 10">DSM 2132</strain>
    </source>
</reference>
<accession>A0A4V2SPD7</accession>
<dbReference type="Proteomes" id="UP000295399">
    <property type="component" value="Unassembled WGS sequence"/>
</dbReference>
<dbReference type="InterPro" id="IPR000711">
    <property type="entry name" value="ATPase_OSCP/dsu"/>
</dbReference>
<keyword evidence="3 8" id="KW-0375">Hydrogen ion transport</keyword>
<evidence type="ECO:0000256" key="8">
    <source>
        <dbReference type="HAMAP-Rule" id="MF_01416"/>
    </source>
</evidence>
<evidence type="ECO:0000256" key="5">
    <source>
        <dbReference type="ARBA" id="ARBA00023136"/>
    </source>
</evidence>
<evidence type="ECO:0000313" key="10">
    <source>
        <dbReference type="Proteomes" id="UP000295399"/>
    </source>
</evidence>
<dbReference type="Pfam" id="PF00213">
    <property type="entry name" value="OSCP"/>
    <property type="match status" value="1"/>
</dbReference>
<name>A0A4V2SPD7_RHOSA</name>
<comment type="similarity">
    <text evidence="8">Belongs to the ATPase delta chain family.</text>
</comment>
<comment type="subcellular location">
    <subcellularLocation>
        <location evidence="8">Cell membrane</location>
        <topology evidence="8">Peripheral membrane protein</topology>
    </subcellularLocation>
    <subcellularLocation>
        <location evidence="1">Membrane</location>
    </subcellularLocation>
</comment>
<keyword evidence="7 8" id="KW-0066">ATP synthesis</keyword>
<organism evidence="9 10">
    <name type="scientific">Rhodothalassium salexigens DSM 2132</name>
    <dbReference type="NCBI Taxonomy" id="1188247"/>
    <lineage>
        <taxon>Bacteria</taxon>
        <taxon>Pseudomonadati</taxon>
        <taxon>Pseudomonadota</taxon>
        <taxon>Alphaproteobacteria</taxon>
        <taxon>Rhodothalassiales</taxon>
        <taxon>Rhodothalassiaceae</taxon>
        <taxon>Rhodothalassium</taxon>
    </lineage>
</organism>
<dbReference type="EMBL" id="SLXO01000005">
    <property type="protein sequence ID" value="TCP34416.1"/>
    <property type="molecule type" value="Genomic_DNA"/>
</dbReference>
<evidence type="ECO:0000256" key="7">
    <source>
        <dbReference type="ARBA" id="ARBA00023310"/>
    </source>
</evidence>
<evidence type="ECO:0000256" key="1">
    <source>
        <dbReference type="ARBA" id="ARBA00004370"/>
    </source>
</evidence>
<comment type="caution">
    <text evidence="9">The sequence shown here is derived from an EMBL/GenBank/DDBJ whole genome shotgun (WGS) entry which is preliminary data.</text>
</comment>
<keyword evidence="4 8" id="KW-0406">Ion transport</keyword>
<proteinExistence type="inferred from homology"/>
<dbReference type="InterPro" id="IPR026015">
    <property type="entry name" value="ATP_synth_OSCP/delta_N_sf"/>
</dbReference>
<dbReference type="NCBIfam" id="NF004406">
    <property type="entry name" value="PRK05758.3-2"/>
    <property type="match status" value="1"/>
</dbReference>
<dbReference type="OrthoDB" id="9796185at2"/>
<comment type="function">
    <text evidence="8">This protein is part of the stalk that links CF(0) to CF(1). It either transmits conformational changes from CF(0) to CF(1) or is implicated in proton conduction.</text>
</comment>
<dbReference type="GO" id="GO:0045259">
    <property type="term" value="C:proton-transporting ATP synthase complex"/>
    <property type="evidence" value="ECO:0007669"/>
    <property type="project" value="UniProtKB-KW"/>
</dbReference>
<gene>
    <name evidence="8" type="primary">atpH</name>
    <name evidence="9" type="ORF">EV659_10541</name>
</gene>
<dbReference type="RefSeq" id="WP_132708354.1">
    <property type="nucleotide sequence ID" value="NZ_JACIGF010000005.1"/>
</dbReference>
<dbReference type="HAMAP" id="MF_01416">
    <property type="entry name" value="ATP_synth_delta_bact"/>
    <property type="match status" value="1"/>
</dbReference>
<evidence type="ECO:0000256" key="6">
    <source>
        <dbReference type="ARBA" id="ARBA00023196"/>
    </source>
</evidence>
<dbReference type="PANTHER" id="PTHR11910">
    <property type="entry name" value="ATP SYNTHASE DELTA CHAIN"/>
    <property type="match status" value="1"/>
</dbReference>
<keyword evidence="10" id="KW-1185">Reference proteome</keyword>
<dbReference type="NCBIfam" id="NF004402">
    <property type="entry name" value="PRK05758.2-2"/>
    <property type="match status" value="1"/>
</dbReference>
<evidence type="ECO:0000256" key="4">
    <source>
        <dbReference type="ARBA" id="ARBA00023065"/>
    </source>
</evidence>
<dbReference type="GO" id="GO:0005886">
    <property type="term" value="C:plasma membrane"/>
    <property type="evidence" value="ECO:0007669"/>
    <property type="project" value="UniProtKB-SubCell"/>
</dbReference>
<dbReference type="PRINTS" id="PR00125">
    <property type="entry name" value="ATPASEDELTA"/>
</dbReference>
<keyword evidence="5 8" id="KW-0472">Membrane</keyword>
<dbReference type="InParanoid" id="A0A4V2SPD7"/>
<dbReference type="Gene3D" id="1.10.520.20">
    <property type="entry name" value="N-terminal domain of the delta subunit of the F1F0-ATP synthase"/>
    <property type="match status" value="1"/>
</dbReference>
<keyword evidence="8" id="KW-1003">Cell membrane</keyword>
<protein>
    <recommendedName>
        <fullName evidence="8">ATP synthase subunit delta</fullName>
    </recommendedName>
    <alternativeName>
        <fullName evidence="8">ATP synthase F(1) sector subunit delta</fullName>
    </alternativeName>
    <alternativeName>
        <fullName evidence="8">F-type ATPase subunit delta</fullName>
        <shortName evidence="8">F-ATPase subunit delta</shortName>
    </alternativeName>
</protein>
<evidence type="ECO:0000256" key="3">
    <source>
        <dbReference type="ARBA" id="ARBA00022781"/>
    </source>
</evidence>
<evidence type="ECO:0000313" key="9">
    <source>
        <dbReference type="EMBL" id="TCP34416.1"/>
    </source>
</evidence>
<keyword evidence="2 8" id="KW-0813">Transport</keyword>
<sequence length="185" mass="19526">MPAAQSIVSGLAGRYASALFDLAEEQKALAKVEKDMATLRSMLDESADLRRLVASPRLGRGTQARALTALADKAGLSDTTKKFLGTLAINGRLGVLAKSLDDFAKLLAHHRGEIAADVTTAQPLTDTQRKALTSKLKAAMGRDVAIQESVDAGLIGGLMVKVGSRLIDGSLKTKLNRLELSMKGV</sequence>
<dbReference type="AlphaFoldDB" id="A0A4V2SPD7"/>
<dbReference type="GO" id="GO:0046933">
    <property type="term" value="F:proton-transporting ATP synthase activity, rotational mechanism"/>
    <property type="evidence" value="ECO:0007669"/>
    <property type="project" value="UniProtKB-UniRule"/>
</dbReference>
<dbReference type="NCBIfam" id="TIGR01145">
    <property type="entry name" value="ATP_synt_delta"/>
    <property type="match status" value="1"/>
</dbReference>